<keyword evidence="5 7" id="KW-0963">Cytoplasm</keyword>
<dbReference type="FunFam" id="1.20.58.220:FF:000004">
    <property type="entry name" value="Phosphate-specific transport system accessory protein PhoU"/>
    <property type="match status" value="1"/>
</dbReference>
<dbReference type="NCBIfam" id="TIGR02135">
    <property type="entry name" value="phoU_full"/>
    <property type="match status" value="1"/>
</dbReference>
<dbReference type="PANTHER" id="PTHR42930:SF3">
    <property type="entry name" value="PHOSPHATE-SPECIFIC TRANSPORT SYSTEM ACCESSORY PROTEIN PHOU"/>
    <property type="match status" value="1"/>
</dbReference>
<evidence type="ECO:0000256" key="5">
    <source>
        <dbReference type="ARBA" id="ARBA00022490"/>
    </source>
</evidence>
<reference evidence="9" key="1">
    <citation type="submission" date="2020-07" db="EMBL/GenBank/DDBJ databases">
        <title>Huge and variable diversity of episymbiotic CPR bacteria and DPANN archaea in groundwater ecosystems.</title>
        <authorList>
            <person name="He C.Y."/>
            <person name="Keren R."/>
            <person name="Whittaker M."/>
            <person name="Farag I.F."/>
            <person name="Doudna J."/>
            <person name="Cate J.H.D."/>
            <person name="Banfield J.F."/>
        </authorList>
    </citation>
    <scope>NUCLEOTIDE SEQUENCE</scope>
    <source>
        <strain evidence="9">NC_groundwater_1813_Pr3_B-0.1um_71_17</strain>
    </source>
</reference>
<evidence type="ECO:0000256" key="2">
    <source>
        <dbReference type="ARBA" id="ARBA00008107"/>
    </source>
</evidence>
<comment type="subunit">
    <text evidence="3 7">Homodimer.</text>
</comment>
<dbReference type="Proteomes" id="UP000696931">
    <property type="component" value="Unassembled WGS sequence"/>
</dbReference>
<comment type="caution">
    <text evidence="9">The sequence shown here is derived from an EMBL/GenBank/DDBJ whole genome shotgun (WGS) entry which is preliminary data.</text>
</comment>
<dbReference type="EMBL" id="JACRIW010000090">
    <property type="protein sequence ID" value="MBI5170295.1"/>
    <property type="molecule type" value="Genomic_DNA"/>
</dbReference>
<keyword evidence="4 7" id="KW-0813">Transport</keyword>
<dbReference type="InterPro" id="IPR026022">
    <property type="entry name" value="PhoU_dom"/>
</dbReference>
<dbReference type="GO" id="GO:0005737">
    <property type="term" value="C:cytoplasm"/>
    <property type="evidence" value="ECO:0007669"/>
    <property type="project" value="UniProtKB-SubCell"/>
</dbReference>
<evidence type="ECO:0000256" key="1">
    <source>
        <dbReference type="ARBA" id="ARBA00004496"/>
    </source>
</evidence>
<dbReference type="InterPro" id="IPR028366">
    <property type="entry name" value="PhoU"/>
</dbReference>
<name>A0A933SEK7_UNCEI</name>
<dbReference type="InterPro" id="IPR038078">
    <property type="entry name" value="PhoU-like_sf"/>
</dbReference>
<evidence type="ECO:0000313" key="9">
    <source>
        <dbReference type="EMBL" id="MBI5170295.1"/>
    </source>
</evidence>
<evidence type="ECO:0000256" key="6">
    <source>
        <dbReference type="ARBA" id="ARBA00022592"/>
    </source>
</evidence>
<dbReference type="Gene3D" id="1.20.58.220">
    <property type="entry name" value="Phosphate transport system protein phou homolog 2, domain 2"/>
    <property type="match status" value="1"/>
</dbReference>
<evidence type="ECO:0000256" key="3">
    <source>
        <dbReference type="ARBA" id="ARBA00011738"/>
    </source>
</evidence>
<dbReference type="PANTHER" id="PTHR42930">
    <property type="entry name" value="PHOSPHATE-SPECIFIC TRANSPORT SYSTEM ACCESSORY PROTEIN PHOU"/>
    <property type="match status" value="1"/>
</dbReference>
<organism evidence="9 10">
    <name type="scientific">Eiseniibacteriota bacterium</name>
    <dbReference type="NCBI Taxonomy" id="2212470"/>
    <lineage>
        <taxon>Bacteria</taxon>
        <taxon>Candidatus Eiseniibacteriota</taxon>
    </lineage>
</organism>
<accession>A0A933SEK7</accession>
<dbReference type="SUPFAM" id="SSF109755">
    <property type="entry name" value="PhoU-like"/>
    <property type="match status" value="1"/>
</dbReference>
<proteinExistence type="inferred from homology"/>
<dbReference type="GO" id="GO:0006817">
    <property type="term" value="P:phosphate ion transport"/>
    <property type="evidence" value="ECO:0007669"/>
    <property type="project" value="UniProtKB-KW"/>
</dbReference>
<keyword evidence="6 7" id="KW-0592">Phosphate transport</keyword>
<feature type="domain" description="PhoU" evidence="8">
    <location>
        <begin position="120"/>
        <end position="204"/>
    </location>
</feature>
<dbReference type="AlphaFoldDB" id="A0A933SEK7"/>
<protein>
    <recommendedName>
        <fullName evidence="7">Phosphate-specific transport system accessory protein PhoU</fullName>
    </recommendedName>
</protein>
<evidence type="ECO:0000259" key="8">
    <source>
        <dbReference type="Pfam" id="PF01895"/>
    </source>
</evidence>
<evidence type="ECO:0000256" key="7">
    <source>
        <dbReference type="PIRNR" id="PIRNR003107"/>
    </source>
</evidence>
<sequence>MSRHFEELVNELNDQLLLMSGRVESIIRKAVEALQRRDVTLAEEVFRDDRAIDRMEMDIEERCIELLALQQPLARDLRLITSALKISNDLERVGDHAVNIAGCAKTLDTLPPMRNAADLPELAEKAIGMLREALDAFVRRDADAARALVRRDDEVDALNRHLFAELLARMVSDPAAIQASMALVLVGRNLERIGDLATNVAEEVVFIAEARVIKHHAEDPAVRDEFGRS</sequence>
<comment type="similarity">
    <text evidence="2 7">Belongs to the PhoU family.</text>
</comment>
<dbReference type="PIRSF" id="PIRSF003107">
    <property type="entry name" value="PhoU"/>
    <property type="match status" value="1"/>
</dbReference>
<dbReference type="GO" id="GO:0045936">
    <property type="term" value="P:negative regulation of phosphate metabolic process"/>
    <property type="evidence" value="ECO:0007669"/>
    <property type="project" value="InterPro"/>
</dbReference>
<comment type="function">
    <text evidence="7">Plays a role in the regulation of phosphate uptake.</text>
</comment>
<dbReference type="Pfam" id="PF01895">
    <property type="entry name" value="PhoU"/>
    <property type="match status" value="2"/>
</dbReference>
<evidence type="ECO:0000256" key="4">
    <source>
        <dbReference type="ARBA" id="ARBA00022448"/>
    </source>
</evidence>
<feature type="domain" description="PhoU" evidence="8">
    <location>
        <begin position="17"/>
        <end position="101"/>
    </location>
</feature>
<gene>
    <name evidence="9" type="primary">phoU</name>
    <name evidence="9" type="ORF">HZA61_12475</name>
</gene>
<evidence type="ECO:0000313" key="10">
    <source>
        <dbReference type="Proteomes" id="UP000696931"/>
    </source>
</evidence>
<dbReference type="GO" id="GO:0030643">
    <property type="term" value="P:intracellular phosphate ion homeostasis"/>
    <property type="evidence" value="ECO:0007669"/>
    <property type="project" value="InterPro"/>
</dbReference>
<comment type="subcellular location">
    <subcellularLocation>
        <location evidence="1 7">Cytoplasm</location>
    </subcellularLocation>
</comment>